<feature type="region of interest" description="Disordered" evidence="1">
    <location>
        <begin position="1"/>
        <end position="56"/>
    </location>
</feature>
<proteinExistence type="predicted"/>
<dbReference type="CDD" id="cd01650">
    <property type="entry name" value="RT_nLTR_like"/>
    <property type="match status" value="1"/>
</dbReference>
<dbReference type="EMBL" id="JAUUTY010000007">
    <property type="protein sequence ID" value="KAK1609233.1"/>
    <property type="molecule type" value="Genomic_DNA"/>
</dbReference>
<evidence type="ECO:0000256" key="1">
    <source>
        <dbReference type="SAM" id="MobiDB-lite"/>
    </source>
</evidence>
<dbReference type="Proteomes" id="UP001231189">
    <property type="component" value="Unassembled WGS sequence"/>
</dbReference>
<feature type="compositionally biased region" description="Basic and acidic residues" evidence="1">
    <location>
        <begin position="23"/>
        <end position="33"/>
    </location>
</feature>
<dbReference type="InterPro" id="IPR043502">
    <property type="entry name" value="DNA/RNA_pol_sf"/>
</dbReference>
<feature type="region of interest" description="Disordered" evidence="1">
    <location>
        <begin position="318"/>
        <end position="361"/>
    </location>
</feature>
<name>A0AAD8QUI5_LOLMU</name>
<dbReference type="PANTHER" id="PTHR33116:SF87">
    <property type="entry name" value="OS01G0158850 PROTEIN"/>
    <property type="match status" value="1"/>
</dbReference>
<dbReference type="InterPro" id="IPR036691">
    <property type="entry name" value="Endo/exonu/phosph_ase_sf"/>
</dbReference>
<dbReference type="Gene3D" id="3.60.10.10">
    <property type="entry name" value="Endonuclease/exonuclease/phosphatase"/>
    <property type="match status" value="1"/>
</dbReference>
<evidence type="ECO:0000313" key="4">
    <source>
        <dbReference type="EMBL" id="KAK1609233.1"/>
    </source>
</evidence>
<feature type="domain" description="Reverse transcriptase" evidence="2">
    <location>
        <begin position="791"/>
        <end position="901"/>
    </location>
</feature>
<evidence type="ECO:0000259" key="3">
    <source>
        <dbReference type="Pfam" id="PF13966"/>
    </source>
</evidence>
<evidence type="ECO:0008006" key="6">
    <source>
        <dbReference type="Google" id="ProtNLM"/>
    </source>
</evidence>
<dbReference type="PANTHER" id="PTHR33116">
    <property type="entry name" value="REVERSE TRANSCRIPTASE ZINC-BINDING DOMAIN-CONTAINING PROTEIN-RELATED-RELATED"/>
    <property type="match status" value="1"/>
</dbReference>
<reference evidence="4" key="1">
    <citation type="submission" date="2023-07" db="EMBL/GenBank/DDBJ databases">
        <title>A chromosome-level genome assembly of Lolium multiflorum.</title>
        <authorList>
            <person name="Chen Y."/>
            <person name="Copetti D."/>
            <person name="Kolliker R."/>
            <person name="Studer B."/>
        </authorList>
    </citation>
    <scope>NUCLEOTIDE SEQUENCE</scope>
    <source>
        <strain evidence="4">02402/16</strain>
        <tissue evidence="4">Leaf</tissue>
    </source>
</reference>
<organism evidence="4 5">
    <name type="scientific">Lolium multiflorum</name>
    <name type="common">Italian ryegrass</name>
    <name type="synonym">Lolium perenne subsp. multiflorum</name>
    <dbReference type="NCBI Taxonomy" id="4521"/>
    <lineage>
        <taxon>Eukaryota</taxon>
        <taxon>Viridiplantae</taxon>
        <taxon>Streptophyta</taxon>
        <taxon>Embryophyta</taxon>
        <taxon>Tracheophyta</taxon>
        <taxon>Spermatophyta</taxon>
        <taxon>Magnoliopsida</taxon>
        <taxon>Liliopsida</taxon>
        <taxon>Poales</taxon>
        <taxon>Poaceae</taxon>
        <taxon>BOP clade</taxon>
        <taxon>Pooideae</taxon>
        <taxon>Poodae</taxon>
        <taxon>Poeae</taxon>
        <taxon>Poeae Chloroplast Group 2 (Poeae type)</taxon>
        <taxon>Loliodinae</taxon>
        <taxon>Loliinae</taxon>
        <taxon>Lolium</taxon>
    </lineage>
</organism>
<evidence type="ECO:0000313" key="5">
    <source>
        <dbReference type="Proteomes" id="UP001231189"/>
    </source>
</evidence>
<dbReference type="InterPro" id="IPR000477">
    <property type="entry name" value="RT_dom"/>
</dbReference>
<feature type="compositionally biased region" description="Acidic residues" evidence="1">
    <location>
        <begin position="1"/>
        <end position="14"/>
    </location>
</feature>
<sequence>DREDVDSDEMSFDDEWNKHRKKSTEQEKEKGKDTVPGTGKGSGQSGARKVASQSAPLATKVQGGSLDGMVQPIYQYGTNLGLAMGLATPLQVGLVADKEPVMALGHGLLEATEGSMVSMETDSQVTDPIASWVAESPSMGGPPSKIARMGSLAREPEVDTEDWVVTDSEEEDGSRREVVHTPASKKDLVREAMVDAPLVQGKRSLAIPYARKKKAVVAAVRKSVRHEGADAGASTLEKAQRLAAEKNLENVKDKDKGTDFSILDVLPDSHLSSVVRDSCLLFHPKTGVPGEALSLIRAKEAVQAALAETRHRLEAEADARRAEAAAKAAEGSGTVGEGTSAPDSPSAVAPGEATCAGATDGSKQGVSIAEVVGPSGRPRRKCTQSCRPMLTISDHSRTGEFLDELEGEVTNCQLPLVVGGDFNLIRRRQDKSNEVVCWSRIRRFNDAIAAMSLRELNRAGARFTWTNNQLDPICSVLDRVFVSPSWETMFPLCSLSAVTMIGSDHNPLLLDSGESGIMRPPRFFFQTWWFRVAGFDELLRGKIEFCIHGKGPHRCSIELWQCISRCLHQFLKGWGANLGKEKQDFRAELLRKVGELDSIADSTGLDEEGWALRYYLEDQLVHLDEVEEDYRRQRSRLQWTLKGDACTAYFHAIANGRRRKCMIPRLRVDDTEIDDQRGLIEHIYNFYSGLMGAEGEQRLFSLGPDLCDEAAKISHEEKLALEITFMPEELDEVLHSMKQDSAPRPDGLPVLFFKRFWGTLKGPILQILNDFALGRVDIARLNYGIISLIPKVKGADDIKQFRPIALINVIFKFIAKAYAIRLGPLANRTIDRNQTAFIKGRSLHEDVLALHEITHELRVKKLKAILLKLDFEKAYDRVNWDFPREVLLRKGFSGTVVHRLMQLVMGGQTAFGIANLKFILLCFENMSGIKINFDKSEAIVTGVSKVEQCRVAAALNCKLGSFPFRYLGLPMSDKRLTVADWFFLTEKVGHRVDPWQGLYLASAGRLELTNSCLSSLPMFAMGLYLLYDSTHGAMNTTRDRFFWEGVSNKRKYHMVDWATVCKPKEYGGLGVLHTKNMNIALLVGWIWKLYHNAEGLWADLIRAKYLGNNDLFSPLVPTKGSQFWNTLQKLKWYFKLGAKHLVRDGRRTYFWLDWWTGRVPLHLSFPRLFACCDNHFATVAAVRAEGGWHIRFRRTFGTAEMVEWENLCRIFDLHPNSMGEDQVSWALEPSGIFSSHSLYLRLSQGATVTFFKEVWATRVPPKIRVFLWQLIRGRLPSAEQVAKRHGPSDGSCAMCGVLEDCDHIFFNCHLAKFLWAGVRELLSCNWNPTGVGDFIALVQGLSGPLRRLAWYAFAALGWTLWNTRNKLALEGKVIAHSADALFLMSLHMQSWRVLVRQRDRGLLDEALGELRRLHARMRTAATDQAS</sequence>
<dbReference type="SUPFAM" id="SSF56672">
    <property type="entry name" value="DNA/RNA polymerases"/>
    <property type="match status" value="1"/>
</dbReference>
<dbReference type="SUPFAM" id="SSF56219">
    <property type="entry name" value="DNase I-like"/>
    <property type="match status" value="1"/>
</dbReference>
<evidence type="ECO:0000259" key="2">
    <source>
        <dbReference type="Pfam" id="PF00078"/>
    </source>
</evidence>
<dbReference type="InterPro" id="IPR026960">
    <property type="entry name" value="RVT-Znf"/>
</dbReference>
<protein>
    <recommendedName>
        <fullName evidence="6">Reverse transcriptase domain-containing protein</fullName>
    </recommendedName>
</protein>
<feature type="non-terminal residue" evidence="4">
    <location>
        <position position="1426"/>
    </location>
</feature>
<feature type="region of interest" description="Disordered" evidence="1">
    <location>
        <begin position="133"/>
        <end position="159"/>
    </location>
</feature>
<keyword evidence="5" id="KW-1185">Reference proteome</keyword>
<gene>
    <name evidence="4" type="ORF">QYE76_032906</name>
</gene>
<accession>A0AAD8QUI5</accession>
<feature type="domain" description="Reverse transcriptase zinc-binding" evidence="3">
    <location>
        <begin position="1233"/>
        <end position="1315"/>
    </location>
</feature>
<dbReference type="Pfam" id="PF00078">
    <property type="entry name" value="RVT_1"/>
    <property type="match status" value="1"/>
</dbReference>
<comment type="caution">
    <text evidence="4">The sequence shown here is derived from an EMBL/GenBank/DDBJ whole genome shotgun (WGS) entry which is preliminary data.</text>
</comment>
<dbReference type="Pfam" id="PF13966">
    <property type="entry name" value="zf-RVT"/>
    <property type="match status" value="1"/>
</dbReference>